<evidence type="ECO:0000256" key="2">
    <source>
        <dbReference type="ARBA" id="ARBA00006679"/>
    </source>
</evidence>
<comment type="similarity">
    <text evidence="2">Belongs to the DoxX family.</text>
</comment>
<dbReference type="InterPro" id="IPR032808">
    <property type="entry name" value="DoxX"/>
</dbReference>
<keyword evidence="6 7" id="KW-0472">Membrane</keyword>
<dbReference type="Proteomes" id="UP000572051">
    <property type="component" value="Unassembled WGS sequence"/>
</dbReference>
<feature type="transmembrane region" description="Helical" evidence="7">
    <location>
        <begin position="76"/>
        <end position="99"/>
    </location>
</feature>
<sequence length="147" mass="15122">MNKELARDIGILIGRLGVGFVLLAYGWQKLADWGVSGTAEIMAGGGVPMPMVSAYIATFVELAAGTAFIVGAAMPLAGLAAAGTMAGAFLFVHMGSGVYVDQNGWGFVLVIGVSCLMLAATGSGRFGIDPLVASRFRDRRKAPAHST</sequence>
<dbReference type="PANTHER" id="PTHR33452:SF1">
    <property type="entry name" value="INNER MEMBRANE PROTEIN YPHA-RELATED"/>
    <property type="match status" value="1"/>
</dbReference>
<keyword evidence="5 7" id="KW-1133">Transmembrane helix</keyword>
<dbReference type="PANTHER" id="PTHR33452">
    <property type="entry name" value="OXIDOREDUCTASE CATD-RELATED"/>
    <property type="match status" value="1"/>
</dbReference>
<dbReference type="Pfam" id="PF07681">
    <property type="entry name" value="DoxX"/>
    <property type="match status" value="1"/>
</dbReference>
<reference evidence="8 9" key="1">
    <citation type="submission" date="2020-07" db="EMBL/GenBank/DDBJ databases">
        <title>Sequencing the genomes of 1000 actinobacteria strains.</title>
        <authorList>
            <person name="Klenk H.-P."/>
        </authorList>
    </citation>
    <scope>NUCLEOTIDE SEQUENCE [LARGE SCALE GENOMIC DNA]</scope>
    <source>
        <strain evidence="8 9">DSM 44442</strain>
    </source>
</reference>
<evidence type="ECO:0000256" key="3">
    <source>
        <dbReference type="ARBA" id="ARBA00022475"/>
    </source>
</evidence>
<protein>
    <submittedName>
        <fullName evidence="8">Putative oxidoreductase</fullName>
    </submittedName>
</protein>
<keyword evidence="3" id="KW-1003">Cell membrane</keyword>
<evidence type="ECO:0000256" key="1">
    <source>
        <dbReference type="ARBA" id="ARBA00004651"/>
    </source>
</evidence>
<dbReference type="EMBL" id="JACCFS010000001">
    <property type="protein sequence ID" value="NYJ36120.1"/>
    <property type="molecule type" value="Genomic_DNA"/>
</dbReference>
<feature type="transmembrane region" description="Helical" evidence="7">
    <location>
        <begin position="105"/>
        <end position="128"/>
    </location>
</feature>
<accession>A0A7Z0JC41</accession>
<keyword evidence="9" id="KW-1185">Reference proteome</keyword>
<name>A0A7Z0JC41_9ACTN</name>
<evidence type="ECO:0000313" key="9">
    <source>
        <dbReference type="Proteomes" id="UP000572051"/>
    </source>
</evidence>
<feature type="transmembrane region" description="Helical" evidence="7">
    <location>
        <begin position="47"/>
        <end position="69"/>
    </location>
</feature>
<evidence type="ECO:0000256" key="6">
    <source>
        <dbReference type="ARBA" id="ARBA00023136"/>
    </source>
</evidence>
<comment type="caution">
    <text evidence="8">The sequence shown here is derived from an EMBL/GenBank/DDBJ whole genome shotgun (WGS) entry which is preliminary data.</text>
</comment>
<dbReference type="AlphaFoldDB" id="A0A7Z0JC41"/>
<dbReference type="InterPro" id="IPR051907">
    <property type="entry name" value="DoxX-like_oxidoreductase"/>
</dbReference>
<organism evidence="8 9">
    <name type="scientific">Nocardiopsis aegyptia</name>
    <dbReference type="NCBI Taxonomy" id="220378"/>
    <lineage>
        <taxon>Bacteria</taxon>
        <taxon>Bacillati</taxon>
        <taxon>Actinomycetota</taxon>
        <taxon>Actinomycetes</taxon>
        <taxon>Streptosporangiales</taxon>
        <taxon>Nocardiopsidaceae</taxon>
        <taxon>Nocardiopsis</taxon>
    </lineage>
</organism>
<keyword evidence="4 7" id="KW-0812">Transmembrane</keyword>
<evidence type="ECO:0000256" key="7">
    <source>
        <dbReference type="SAM" id="Phobius"/>
    </source>
</evidence>
<evidence type="ECO:0000256" key="4">
    <source>
        <dbReference type="ARBA" id="ARBA00022692"/>
    </source>
</evidence>
<proteinExistence type="inferred from homology"/>
<gene>
    <name evidence="8" type="ORF">HNR10_004001</name>
</gene>
<dbReference type="RefSeq" id="WP_179825812.1">
    <property type="nucleotide sequence ID" value="NZ_JACCFS010000001.1"/>
</dbReference>
<evidence type="ECO:0000256" key="5">
    <source>
        <dbReference type="ARBA" id="ARBA00022989"/>
    </source>
</evidence>
<dbReference type="GO" id="GO:0005886">
    <property type="term" value="C:plasma membrane"/>
    <property type="evidence" value="ECO:0007669"/>
    <property type="project" value="UniProtKB-SubCell"/>
</dbReference>
<comment type="subcellular location">
    <subcellularLocation>
        <location evidence="1">Cell membrane</location>
        <topology evidence="1">Multi-pass membrane protein</topology>
    </subcellularLocation>
</comment>
<feature type="transmembrane region" description="Helical" evidence="7">
    <location>
        <begin position="9"/>
        <end position="27"/>
    </location>
</feature>
<evidence type="ECO:0000313" key="8">
    <source>
        <dbReference type="EMBL" id="NYJ36120.1"/>
    </source>
</evidence>